<feature type="region of interest" description="Disordered" evidence="1">
    <location>
        <begin position="59"/>
        <end position="80"/>
    </location>
</feature>
<sequence>MNGITAILAALHDGEYKLAGQLLDLVQRHPAETEVHHVARYLARWSYASGDRIRAMGSRYGLPDAERPSHPSDRARHTAASVPEGQDIGLVLLRELSEVHLAAARNSLYWDMLTQAAQANRDDRLLELASACQPYTRRQMRWTHTVLKELSPQLLTGVSSAWCS</sequence>
<reference evidence="3 5" key="2">
    <citation type="submission" date="2017-09" db="EMBL/GenBank/DDBJ databases">
        <authorList>
            <person name="Lee N."/>
            <person name="Cho B.-K."/>
        </authorList>
    </citation>
    <scope>NUCLEOTIDE SEQUENCE [LARGE SCALE GENOMIC DNA]</scope>
    <source>
        <strain evidence="3 5">ATCC 23948</strain>
    </source>
</reference>
<reference evidence="2 4" key="1">
    <citation type="submission" date="2016-09" db="EMBL/GenBank/DDBJ databases">
        <title>Streptomyces platensis DSM40041, a candidate organism with high potential of specific P450 cytochromes.</title>
        <authorList>
            <person name="Grumaz C."/>
            <person name="Vainshtein Y."/>
            <person name="Kirstahler P."/>
            <person name="Sohn K."/>
        </authorList>
    </citation>
    <scope>NUCLEOTIDE SEQUENCE [LARGE SCALE GENOMIC DNA]</scope>
    <source>
        <strain evidence="2 4">DSM 40041</strain>
    </source>
</reference>
<dbReference type="AlphaFoldDB" id="A0AAE6NQ83"/>
<evidence type="ECO:0000313" key="4">
    <source>
        <dbReference type="Proteomes" id="UP000194225"/>
    </source>
</evidence>
<evidence type="ECO:0000313" key="3">
    <source>
        <dbReference type="EMBL" id="QEV55885.1"/>
    </source>
</evidence>
<protein>
    <submittedName>
        <fullName evidence="3">Uncharacterized protein</fullName>
    </submittedName>
</protein>
<dbReference type="EMBL" id="MIGA01000001">
    <property type="protein sequence ID" value="OSY48519.1"/>
    <property type="molecule type" value="Genomic_DNA"/>
</dbReference>
<dbReference type="Proteomes" id="UP000325458">
    <property type="component" value="Chromosome"/>
</dbReference>
<accession>A0AAE6NQ83</accession>
<keyword evidence="4" id="KW-1185">Reference proteome</keyword>
<evidence type="ECO:0000313" key="2">
    <source>
        <dbReference type="EMBL" id="OSY48519.1"/>
    </source>
</evidence>
<dbReference type="KEGG" id="spla:CP981_33550"/>
<dbReference type="Proteomes" id="UP000194225">
    <property type="component" value="Unassembled WGS sequence"/>
</dbReference>
<gene>
    <name evidence="2" type="ORF">BG653_00396</name>
    <name evidence="3" type="ORF">CP981_33550</name>
</gene>
<dbReference type="GeneID" id="90928162"/>
<evidence type="ECO:0000256" key="1">
    <source>
        <dbReference type="SAM" id="MobiDB-lite"/>
    </source>
</evidence>
<name>A0AAE6NQ83_STRPT</name>
<feature type="compositionally biased region" description="Basic and acidic residues" evidence="1">
    <location>
        <begin position="64"/>
        <end position="76"/>
    </location>
</feature>
<proteinExistence type="predicted"/>
<organism evidence="3 5">
    <name type="scientific">Streptomyces platensis</name>
    <dbReference type="NCBI Taxonomy" id="58346"/>
    <lineage>
        <taxon>Bacteria</taxon>
        <taxon>Bacillati</taxon>
        <taxon>Actinomycetota</taxon>
        <taxon>Actinomycetes</taxon>
        <taxon>Kitasatosporales</taxon>
        <taxon>Streptomycetaceae</taxon>
        <taxon>Streptomyces</taxon>
    </lineage>
</organism>
<dbReference type="RefSeq" id="WP_085922413.1">
    <property type="nucleotide sequence ID" value="NZ_BAABSS010000015.1"/>
</dbReference>
<dbReference type="EMBL" id="CP023691">
    <property type="protein sequence ID" value="QEV55885.1"/>
    <property type="molecule type" value="Genomic_DNA"/>
</dbReference>
<evidence type="ECO:0000313" key="5">
    <source>
        <dbReference type="Proteomes" id="UP000325458"/>
    </source>
</evidence>